<dbReference type="HOGENOM" id="CLU_1625318_0_0_4"/>
<dbReference type="Pfam" id="PF17274">
    <property type="entry name" value="DUF5339"/>
    <property type="match status" value="1"/>
</dbReference>
<dbReference type="AlphaFoldDB" id="G4CIN5"/>
<proteinExistence type="predicted"/>
<dbReference type="STRING" id="1032488.HMPREF9371_1474"/>
<comment type="caution">
    <text evidence="2">The sequence shown here is derived from an EMBL/GenBank/DDBJ whole genome shotgun (WGS) entry which is preliminary data.</text>
</comment>
<dbReference type="EMBL" id="AGAY01000054">
    <property type="protein sequence ID" value="EGY52282.1"/>
    <property type="molecule type" value="Genomic_DNA"/>
</dbReference>
<organism evidence="2 3">
    <name type="scientific">Neisseria shayeganii 871</name>
    <dbReference type="NCBI Taxonomy" id="1032488"/>
    <lineage>
        <taxon>Bacteria</taxon>
        <taxon>Pseudomonadati</taxon>
        <taxon>Pseudomonadota</taxon>
        <taxon>Betaproteobacteria</taxon>
        <taxon>Neisseriales</taxon>
        <taxon>Neisseriaceae</taxon>
        <taxon>Neisseria</taxon>
    </lineage>
</organism>
<evidence type="ECO:0000313" key="2">
    <source>
        <dbReference type="EMBL" id="EGY52282.1"/>
    </source>
</evidence>
<accession>G4CIN5</accession>
<feature type="region of interest" description="Disordered" evidence="1">
    <location>
        <begin position="66"/>
        <end position="92"/>
    </location>
</feature>
<dbReference type="InterPro" id="IPR020493">
    <property type="entry name" value="Uncharacterised_HI0310"/>
</dbReference>
<evidence type="ECO:0000313" key="3">
    <source>
        <dbReference type="Proteomes" id="UP000003019"/>
    </source>
</evidence>
<dbReference type="Proteomes" id="UP000003019">
    <property type="component" value="Unassembled WGS sequence"/>
</dbReference>
<gene>
    <name evidence="2" type="ORF">HMPREF9371_1474</name>
</gene>
<name>G4CIN5_9NEIS</name>
<protein>
    <submittedName>
        <fullName evidence="2">Uncharacterized protein</fullName>
    </submittedName>
</protein>
<reference evidence="2 3" key="1">
    <citation type="submission" date="2011-05" db="EMBL/GenBank/DDBJ databases">
        <authorList>
            <person name="Muzny D."/>
            <person name="Qin X."/>
            <person name="Deng J."/>
            <person name="Jiang H."/>
            <person name="Liu Y."/>
            <person name="Qu J."/>
            <person name="Song X.-Z."/>
            <person name="Zhang L."/>
            <person name="Thornton R."/>
            <person name="Coyle M."/>
            <person name="Francisco L."/>
            <person name="Jackson L."/>
            <person name="Javaid M."/>
            <person name="Korchina V."/>
            <person name="Kovar C."/>
            <person name="Mata R."/>
            <person name="Mathew T."/>
            <person name="Ngo R."/>
            <person name="Nguyen L."/>
            <person name="Nguyen N."/>
            <person name="Okwuonu G."/>
            <person name="Ongeri F."/>
            <person name="Pham C."/>
            <person name="Simmons D."/>
            <person name="Wilczek-Boney K."/>
            <person name="Hale W."/>
            <person name="Jakkamsetti A."/>
            <person name="Pham P."/>
            <person name="Ruth R."/>
            <person name="San Lucas F."/>
            <person name="Warren J."/>
            <person name="Zhang J."/>
            <person name="Zhao Z."/>
            <person name="Zhou C."/>
            <person name="Zhu D."/>
            <person name="Lee S."/>
            <person name="Bess C."/>
            <person name="Blankenburg K."/>
            <person name="Forbes L."/>
            <person name="Fu Q."/>
            <person name="Gubbala S."/>
            <person name="Hirani K."/>
            <person name="Jayaseelan J.C."/>
            <person name="Lara F."/>
            <person name="Munidasa M."/>
            <person name="Palculict T."/>
            <person name="Patil S."/>
            <person name="Pu L.-L."/>
            <person name="Saada N."/>
            <person name="Tang L."/>
            <person name="Weissenberger G."/>
            <person name="Zhu Y."/>
            <person name="Hemphill L."/>
            <person name="Shang Y."/>
            <person name="Youmans B."/>
            <person name="Ayvaz T."/>
            <person name="Ross M."/>
            <person name="Santibanez J."/>
            <person name="Aqrawi P."/>
            <person name="Gross S."/>
            <person name="Joshi V."/>
            <person name="Fowler G."/>
            <person name="Nazareth L."/>
            <person name="Reid J."/>
            <person name="Worley K."/>
            <person name="Petrosino J."/>
            <person name="Highlander S."/>
            <person name="Gibbs R."/>
        </authorList>
    </citation>
    <scope>NUCLEOTIDE SEQUENCE [LARGE SCALE GENOMIC DNA]</scope>
    <source>
        <strain evidence="2 3">871</strain>
    </source>
</reference>
<keyword evidence="3" id="KW-1185">Reference proteome</keyword>
<sequence>MIQAVLIPLKKTEYTVSETFTMKMNQSVLAAMMMAFALSACGDKAADPAPAASEVAAPAASEAMPASAALPASEAAPVEPASAPAEAATTSATPAALDATCQAYFDRVEACLAKVDQGVAASFATQNEELKKSLAESPAEQQAAACKQANDMFAESAKALNCE</sequence>
<dbReference type="PATRIC" id="fig|1032488.3.peg.1395"/>
<evidence type="ECO:0000256" key="1">
    <source>
        <dbReference type="SAM" id="MobiDB-lite"/>
    </source>
</evidence>